<name>A0ABW9L6G2_9MYCO</name>
<evidence type="ECO:0000313" key="1">
    <source>
        <dbReference type="EMBL" id="MFN6543526.1"/>
    </source>
</evidence>
<evidence type="ECO:0000313" key="2">
    <source>
        <dbReference type="Proteomes" id="UP001635816"/>
    </source>
</evidence>
<organism evidence="1 2">
    <name type="scientific">Mycolicibacterium nivoides</name>
    <dbReference type="NCBI Taxonomy" id="2487344"/>
    <lineage>
        <taxon>Bacteria</taxon>
        <taxon>Bacillati</taxon>
        <taxon>Actinomycetota</taxon>
        <taxon>Actinomycetes</taxon>
        <taxon>Mycobacteriales</taxon>
        <taxon>Mycobacteriaceae</taxon>
        <taxon>Mycolicibacterium</taxon>
    </lineage>
</organism>
<accession>A0ABW9L6G2</accession>
<proteinExistence type="predicted"/>
<protein>
    <submittedName>
        <fullName evidence="1">Uncharacterized protein</fullName>
    </submittedName>
</protein>
<dbReference type="RefSeq" id="WP_409543085.1">
    <property type="nucleotide sequence ID" value="NZ_JBKBDD010000003.1"/>
</dbReference>
<keyword evidence="2" id="KW-1185">Reference proteome</keyword>
<comment type="caution">
    <text evidence="1">The sequence shown here is derived from an EMBL/GenBank/DDBJ whole genome shotgun (WGS) entry which is preliminary data.</text>
</comment>
<reference evidence="1 2" key="1">
    <citation type="submission" date="2024-12" db="EMBL/GenBank/DDBJ databases">
        <title>The coexistence of Mycolicibacterium septicum and Mycolicibacterium nivoides in clinical samples.</title>
        <authorList>
            <person name="Wang C."/>
            <person name="Feng Y."/>
            <person name="Zong Z."/>
        </authorList>
    </citation>
    <scope>NUCLEOTIDE SEQUENCE [LARGE SCALE GENOMIC DNA]</scope>
    <source>
        <strain evidence="1 2">120309</strain>
    </source>
</reference>
<dbReference type="Proteomes" id="UP001635816">
    <property type="component" value="Unassembled WGS sequence"/>
</dbReference>
<sequence>MTYRERRLEALARLLESFADPTCRRCQWAYRCQLGDAGSVLISLDVDPQLLTTKARDGILSTAARLVNWSHP</sequence>
<dbReference type="EMBL" id="JBKBDD010000003">
    <property type="protein sequence ID" value="MFN6543526.1"/>
    <property type="molecule type" value="Genomic_DNA"/>
</dbReference>
<gene>
    <name evidence="1" type="ORF">ACK4CT_10080</name>
</gene>